<dbReference type="Proteomes" id="UP000095286">
    <property type="component" value="Unplaced"/>
</dbReference>
<dbReference type="WBParaSite" id="RSKR_0000146200.1">
    <property type="protein sequence ID" value="RSKR_0000146200.1"/>
    <property type="gene ID" value="RSKR_0000146200"/>
</dbReference>
<evidence type="ECO:0000313" key="2">
    <source>
        <dbReference type="WBParaSite" id="RSKR_0000146200.1"/>
    </source>
</evidence>
<name>A0AC35TJX2_9BILA</name>
<reference evidence="2" key="1">
    <citation type="submission" date="2016-11" db="UniProtKB">
        <authorList>
            <consortium name="WormBaseParasite"/>
        </authorList>
    </citation>
    <scope>IDENTIFICATION</scope>
    <source>
        <strain evidence="2">KR3021</strain>
    </source>
</reference>
<organism evidence="1 2">
    <name type="scientific">Rhabditophanes sp. KR3021</name>
    <dbReference type="NCBI Taxonomy" id="114890"/>
    <lineage>
        <taxon>Eukaryota</taxon>
        <taxon>Metazoa</taxon>
        <taxon>Ecdysozoa</taxon>
        <taxon>Nematoda</taxon>
        <taxon>Chromadorea</taxon>
        <taxon>Rhabditida</taxon>
        <taxon>Tylenchina</taxon>
        <taxon>Panagrolaimomorpha</taxon>
        <taxon>Strongyloidoidea</taxon>
        <taxon>Alloionematidae</taxon>
        <taxon>Rhabditophanes</taxon>
    </lineage>
</organism>
<accession>A0AC35TJX2</accession>
<proteinExistence type="predicted"/>
<protein>
    <submittedName>
        <fullName evidence="2">Ribonuclease P protein component 4</fullName>
    </submittedName>
</protein>
<evidence type="ECO:0000313" key="1">
    <source>
        <dbReference type="Proteomes" id="UP000095286"/>
    </source>
</evidence>
<sequence length="122" mass="14568">MFGEKEEVTKEHTSVSHAYLRANFLQKFALKLASSNKKKDESLDLLQRRINKELREISFTNKVFLNTDIKRSICKNKKCFNTLVEDNFEIKKKTNKKHQSFIERTCKKCDHVVRYKLKKNKK</sequence>